<organism evidence="2 3">
    <name type="scientific">Capsicum baccatum</name>
    <name type="common">Peruvian pepper</name>
    <dbReference type="NCBI Taxonomy" id="33114"/>
    <lineage>
        <taxon>Eukaryota</taxon>
        <taxon>Viridiplantae</taxon>
        <taxon>Streptophyta</taxon>
        <taxon>Embryophyta</taxon>
        <taxon>Tracheophyta</taxon>
        <taxon>Spermatophyta</taxon>
        <taxon>Magnoliopsida</taxon>
        <taxon>eudicotyledons</taxon>
        <taxon>Gunneridae</taxon>
        <taxon>Pentapetalae</taxon>
        <taxon>asterids</taxon>
        <taxon>lamiids</taxon>
        <taxon>Solanales</taxon>
        <taxon>Solanaceae</taxon>
        <taxon>Solanoideae</taxon>
        <taxon>Capsiceae</taxon>
        <taxon>Capsicum</taxon>
    </lineage>
</organism>
<dbReference type="OrthoDB" id="531329at2759"/>
<sequence>MYGFFEKGVIPPPIRPDDQSTELHPYSPGLCTSLSPGGWLPILDFPFSKKISGLIWFSSKECWELAQGPKCTDARKEGKQSIVDARKSSLSQVQWSLVKLTMNNIQSRFCNKNSEDIAPDSQPHSTPSIAPIGSVESKLPLDSKESFLCPAKPRKKGKVPWEKIKLVSRSRQKA</sequence>
<proteinExistence type="predicted"/>
<protein>
    <submittedName>
        <fullName evidence="2">NADH-ubiquinone oxidoreductase chain 1</fullName>
    </submittedName>
</protein>
<comment type="caution">
    <text evidence="2">The sequence shown here is derived from an EMBL/GenBank/DDBJ whole genome shotgun (WGS) entry which is preliminary data.</text>
</comment>
<reference evidence="2 3" key="1">
    <citation type="journal article" date="2017" name="Genome Biol.">
        <title>New reference genome sequences of hot pepper reveal the massive evolution of plant disease-resistance genes by retroduplication.</title>
        <authorList>
            <person name="Kim S."/>
            <person name="Park J."/>
            <person name="Yeom S.I."/>
            <person name="Kim Y.M."/>
            <person name="Seo E."/>
            <person name="Kim K.T."/>
            <person name="Kim M.S."/>
            <person name="Lee J.M."/>
            <person name="Cheong K."/>
            <person name="Shin H.S."/>
            <person name="Kim S.B."/>
            <person name="Han K."/>
            <person name="Lee J."/>
            <person name="Park M."/>
            <person name="Lee H.A."/>
            <person name="Lee H.Y."/>
            <person name="Lee Y."/>
            <person name="Oh S."/>
            <person name="Lee J.H."/>
            <person name="Choi E."/>
            <person name="Choi E."/>
            <person name="Lee S.E."/>
            <person name="Jeon J."/>
            <person name="Kim H."/>
            <person name="Choi G."/>
            <person name="Song H."/>
            <person name="Lee J."/>
            <person name="Lee S.C."/>
            <person name="Kwon J.K."/>
            <person name="Lee H.Y."/>
            <person name="Koo N."/>
            <person name="Hong Y."/>
            <person name="Kim R.W."/>
            <person name="Kang W.H."/>
            <person name="Huh J.H."/>
            <person name="Kang B.C."/>
            <person name="Yang T.J."/>
            <person name="Lee Y.H."/>
            <person name="Bennetzen J.L."/>
            <person name="Choi D."/>
        </authorList>
    </citation>
    <scope>NUCLEOTIDE SEQUENCE [LARGE SCALE GENOMIC DNA]</scope>
    <source>
        <strain evidence="3">cv. PBC81</strain>
    </source>
</reference>
<dbReference type="AlphaFoldDB" id="A0A2G2WCB6"/>
<gene>
    <name evidence="2" type="ORF">CQW23_16775</name>
</gene>
<feature type="region of interest" description="Disordered" evidence="1">
    <location>
        <begin position="148"/>
        <end position="174"/>
    </location>
</feature>
<feature type="region of interest" description="Disordered" evidence="1">
    <location>
        <begin position="113"/>
        <end position="133"/>
    </location>
</feature>
<evidence type="ECO:0000313" key="3">
    <source>
        <dbReference type="Proteomes" id="UP000224567"/>
    </source>
</evidence>
<dbReference type="Proteomes" id="UP000224567">
    <property type="component" value="Unassembled WGS sequence"/>
</dbReference>
<dbReference type="EMBL" id="MLFT02000007">
    <property type="protein sequence ID" value="PHT42750.1"/>
    <property type="molecule type" value="Genomic_DNA"/>
</dbReference>
<evidence type="ECO:0000313" key="2">
    <source>
        <dbReference type="EMBL" id="PHT42750.1"/>
    </source>
</evidence>
<name>A0A2G2WCB6_CAPBA</name>
<accession>A0A2G2WCB6</accession>
<keyword evidence="3" id="KW-1185">Reference proteome</keyword>
<evidence type="ECO:0000256" key="1">
    <source>
        <dbReference type="SAM" id="MobiDB-lite"/>
    </source>
</evidence>
<reference evidence="3" key="2">
    <citation type="journal article" date="2017" name="J. Anim. Genet.">
        <title>Multiple reference genome sequences of hot pepper reveal the massive evolution of plant disease resistance genes by retroduplication.</title>
        <authorList>
            <person name="Kim S."/>
            <person name="Park J."/>
            <person name="Yeom S.-I."/>
            <person name="Kim Y.-M."/>
            <person name="Seo E."/>
            <person name="Kim K.-T."/>
            <person name="Kim M.-S."/>
            <person name="Lee J.M."/>
            <person name="Cheong K."/>
            <person name="Shin H.-S."/>
            <person name="Kim S.-B."/>
            <person name="Han K."/>
            <person name="Lee J."/>
            <person name="Park M."/>
            <person name="Lee H.-A."/>
            <person name="Lee H.-Y."/>
            <person name="Lee Y."/>
            <person name="Oh S."/>
            <person name="Lee J.H."/>
            <person name="Choi E."/>
            <person name="Choi E."/>
            <person name="Lee S.E."/>
            <person name="Jeon J."/>
            <person name="Kim H."/>
            <person name="Choi G."/>
            <person name="Song H."/>
            <person name="Lee J."/>
            <person name="Lee S.-C."/>
            <person name="Kwon J.-K."/>
            <person name="Lee H.-Y."/>
            <person name="Koo N."/>
            <person name="Hong Y."/>
            <person name="Kim R.W."/>
            <person name="Kang W.-H."/>
            <person name="Huh J.H."/>
            <person name="Kang B.-C."/>
            <person name="Yang T.-J."/>
            <person name="Lee Y.-H."/>
            <person name="Bennetzen J.L."/>
            <person name="Choi D."/>
        </authorList>
    </citation>
    <scope>NUCLEOTIDE SEQUENCE [LARGE SCALE GENOMIC DNA]</scope>
    <source>
        <strain evidence="3">cv. PBC81</strain>
    </source>
</reference>